<reference evidence="1 2" key="1">
    <citation type="submission" date="2008-12" db="EMBL/GenBank/DDBJ databases">
        <title>Annotation of Bacteroides fragilis strain 3_1_12.</title>
        <authorList>
            <consortium name="The Broad Institute Genome Sequencing Platform"/>
            <person name="Ward D."/>
            <person name="Young S.K."/>
            <person name="Kodira C.D."/>
            <person name="Zeng Q."/>
            <person name="Koehrsen M."/>
            <person name="Alvarado L."/>
            <person name="Berlin A."/>
            <person name="Borenstein D."/>
            <person name="Chen Z."/>
            <person name="Engels R."/>
            <person name="Freedman E."/>
            <person name="Gellesch M."/>
            <person name="Goldberg J."/>
            <person name="Griggs A."/>
            <person name="Gujja S."/>
            <person name="Heiman D."/>
            <person name="Hepburn T."/>
            <person name="Howarth C."/>
            <person name="Jen D."/>
            <person name="Larson L."/>
            <person name="Lewis B."/>
            <person name="Mehta T."/>
            <person name="Park D."/>
            <person name="Pearson M."/>
            <person name="Roberts A."/>
            <person name="Saif S."/>
            <person name="Shea T."/>
            <person name="Shenoy N."/>
            <person name="Sisk P."/>
            <person name="Stolte C."/>
            <person name="Sykes S."/>
            <person name="Walk T."/>
            <person name="White J."/>
            <person name="Yandava C."/>
            <person name="Allen-Vercoe E."/>
            <person name="Strauss J."/>
            <person name="Ambrose C."/>
            <person name="Lander E."/>
            <person name="Nusbaum C."/>
            <person name="Galagan J."/>
            <person name="Birren B."/>
        </authorList>
    </citation>
    <scope>NUCLEOTIDE SEQUENCE [LARGE SCALE GENOMIC DNA]</scope>
    <source>
        <strain evidence="1 2">3_1_12</strain>
    </source>
</reference>
<organism evidence="1 2">
    <name type="scientific">Bacteroides fragilis 3_1_12</name>
    <dbReference type="NCBI Taxonomy" id="457424"/>
    <lineage>
        <taxon>Bacteria</taxon>
        <taxon>Pseudomonadati</taxon>
        <taxon>Bacteroidota</taxon>
        <taxon>Bacteroidia</taxon>
        <taxon>Bacteroidales</taxon>
        <taxon>Bacteroidaceae</taxon>
        <taxon>Bacteroides</taxon>
    </lineage>
</organism>
<evidence type="ECO:0000313" key="1">
    <source>
        <dbReference type="EMBL" id="EFR55005.1"/>
    </source>
</evidence>
<sequence>MFFNWLRLVNSQIYRVFITKQIVRSFSVFGFLDFDVSVCFQIGNGKIICAYIGSWQ</sequence>
<gene>
    <name evidence="1" type="ORF">BFAG_03702</name>
</gene>
<dbReference type="EMBL" id="EQ973216">
    <property type="protein sequence ID" value="EFR55005.1"/>
    <property type="molecule type" value="Genomic_DNA"/>
</dbReference>
<evidence type="ECO:0000313" key="2">
    <source>
        <dbReference type="Proteomes" id="UP000005101"/>
    </source>
</evidence>
<keyword evidence="2" id="KW-1185">Reference proteome</keyword>
<protein>
    <submittedName>
        <fullName evidence="1">Uncharacterized protein</fullName>
    </submittedName>
</protein>
<accession>A0ABN0BQ16</accession>
<name>A0ABN0BQ16_BACFG</name>
<proteinExistence type="predicted"/>
<dbReference type="Proteomes" id="UP000005101">
    <property type="component" value="Unassembled WGS sequence"/>
</dbReference>